<dbReference type="Proteomes" id="UP000887116">
    <property type="component" value="Unassembled WGS sequence"/>
</dbReference>
<evidence type="ECO:0000313" key="2">
    <source>
        <dbReference type="Proteomes" id="UP000887116"/>
    </source>
</evidence>
<comment type="caution">
    <text evidence="1">The sequence shown here is derived from an EMBL/GenBank/DDBJ whole genome shotgun (WGS) entry which is preliminary data.</text>
</comment>
<protein>
    <submittedName>
        <fullName evidence="1">Uncharacterized protein</fullName>
    </submittedName>
</protein>
<evidence type="ECO:0000313" key="1">
    <source>
        <dbReference type="EMBL" id="GFR01027.1"/>
    </source>
</evidence>
<name>A0A8X6LA77_TRICU</name>
<keyword evidence="2" id="KW-1185">Reference proteome</keyword>
<organism evidence="1 2">
    <name type="scientific">Trichonephila clavata</name>
    <name type="common">Joro spider</name>
    <name type="synonym">Nephila clavata</name>
    <dbReference type="NCBI Taxonomy" id="2740835"/>
    <lineage>
        <taxon>Eukaryota</taxon>
        <taxon>Metazoa</taxon>
        <taxon>Ecdysozoa</taxon>
        <taxon>Arthropoda</taxon>
        <taxon>Chelicerata</taxon>
        <taxon>Arachnida</taxon>
        <taxon>Araneae</taxon>
        <taxon>Araneomorphae</taxon>
        <taxon>Entelegynae</taxon>
        <taxon>Araneoidea</taxon>
        <taxon>Nephilidae</taxon>
        <taxon>Trichonephila</taxon>
    </lineage>
</organism>
<sequence>MSNFSAEGSNNKCMSSSGILGTTMNLSSPTYTMLHASSQHLTVASEPTLFACNNGANPVFVWCFIAEARCQQLVRYSMHRIMCPWGLDHLKLYADDLWNKTWCPIVFQETMLHGKCSIFHI</sequence>
<reference evidence="1" key="1">
    <citation type="submission" date="2020-07" db="EMBL/GenBank/DDBJ databases">
        <title>Multicomponent nature underlies the extraordinary mechanical properties of spider dragline silk.</title>
        <authorList>
            <person name="Kono N."/>
            <person name="Nakamura H."/>
            <person name="Mori M."/>
            <person name="Yoshida Y."/>
            <person name="Ohtoshi R."/>
            <person name="Malay A.D."/>
            <person name="Moran D.A.P."/>
            <person name="Tomita M."/>
            <person name="Numata K."/>
            <person name="Arakawa K."/>
        </authorList>
    </citation>
    <scope>NUCLEOTIDE SEQUENCE</scope>
</reference>
<proteinExistence type="predicted"/>
<gene>
    <name evidence="1" type="ORF">TNCT_83041</name>
</gene>
<dbReference type="EMBL" id="BMAO01015322">
    <property type="protein sequence ID" value="GFR01027.1"/>
    <property type="molecule type" value="Genomic_DNA"/>
</dbReference>
<accession>A0A8X6LA77</accession>
<dbReference type="AlphaFoldDB" id="A0A8X6LA77"/>